<feature type="chain" id="PRO_5016274938" description="Lipocalin-like protein" evidence="1">
    <location>
        <begin position="23"/>
        <end position="196"/>
    </location>
</feature>
<comment type="caution">
    <text evidence="2">The sequence shown here is derived from an EMBL/GenBank/DDBJ whole genome shotgun (WGS) entry which is preliminary data.</text>
</comment>
<evidence type="ECO:0008006" key="4">
    <source>
        <dbReference type="Google" id="ProtNLM"/>
    </source>
</evidence>
<sequence>MKKVLTIVAVALIIIACSSSNNEDNSDNNYSQDCFSKEATTNQFPFTITGTLNDLLGNWKIVKRGYAFCDGTANLIEQQPFGDCNSFRYVHFKMSSGSLVAGVTNQSYVLRPTEDCVFTTSSGYFSQYRADLGIICNTSGKIGLYGMYILEFTPTTFKAIHNRPIYASLGNAPAANLGNVSTANTGDWEYLECIKE</sequence>
<organism evidence="2 3">
    <name type="scientific">Flavobacterium lacus</name>
    <dbReference type="NCBI Taxonomy" id="1353778"/>
    <lineage>
        <taxon>Bacteria</taxon>
        <taxon>Pseudomonadati</taxon>
        <taxon>Bacteroidota</taxon>
        <taxon>Flavobacteriia</taxon>
        <taxon>Flavobacteriales</taxon>
        <taxon>Flavobacteriaceae</taxon>
        <taxon>Flavobacterium</taxon>
    </lineage>
</organism>
<feature type="signal peptide" evidence="1">
    <location>
        <begin position="1"/>
        <end position="22"/>
    </location>
</feature>
<evidence type="ECO:0000313" key="2">
    <source>
        <dbReference type="EMBL" id="RAR48048.1"/>
    </source>
</evidence>
<proteinExistence type="predicted"/>
<gene>
    <name evidence="2" type="ORF">B0I10_10649</name>
</gene>
<accession>A0A328WXP3</accession>
<keyword evidence="3" id="KW-1185">Reference proteome</keyword>
<dbReference type="EMBL" id="QLSV01000006">
    <property type="protein sequence ID" value="RAR48048.1"/>
    <property type="molecule type" value="Genomic_DNA"/>
</dbReference>
<dbReference type="PROSITE" id="PS51257">
    <property type="entry name" value="PROKAR_LIPOPROTEIN"/>
    <property type="match status" value="1"/>
</dbReference>
<protein>
    <recommendedName>
        <fullName evidence="4">Lipocalin-like protein</fullName>
    </recommendedName>
</protein>
<dbReference type="Proteomes" id="UP000249518">
    <property type="component" value="Unassembled WGS sequence"/>
</dbReference>
<dbReference type="RefSeq" id="WP_112085883.1">
    <property type="nucleotide sequence ID" value="NZ_QLSV01000006.1"/>
</dbReference>
<keyword evidence="1" id="KW-0732">Signal</keyword>
<reference evidence="2 3" key="1">
    <citation type="submission" date="2018-06" db="EMBL/GenBank/DDBJ databases">
        <title>Genomic Encyclopedia of Type Strains, Phase III (KMG-III): the genomes of soil and plant-associated and newly described type strains.</title>
        <authorList>
            <person name="Whitman W."/>
        </authorList>
    </citation>
    <scope>NUCLEOTIDE SEQUENCE [LARGE SCALE GENOMIC DNA]</scope>
    <source>
        <strain evidence="2 3">CGMCC 1.12504</strain>
    </source>
</reference>
<dbReference type="AlphaFoldDB" id="A0A328WXP3"/>
<evidence type="ECO:0000256" key="1">
    <source>
        <dbReference type="SAM" id="SignalP"/>
    </source>
</evidence>
<evidence type="ECO:0000313" key="3">
    <source>
        <dbReference type="Proteomes" id="UP000249518"/>
    </source>
</evidence>
<name>A0A328WXP3_9FLAO</name>